<dbReference type="AlphaFoldDB" id="A0A927D777"/>
<sequence length="139" mass="15039">MPQSPAPSLHHLDHFVLTVADIPKTVAFYEEVLGMRAKTFAPQSGPRRYALTFGDAKINLHQRGAEFEPKAANPLPGSADLCFLTKTPLNEWADHLAVQGVPIEKGPVPRTGATGPLLSIYLRDPDGNLIEISTSNQTA</sequence>
<dbReference type="Proteomes" id="UP000635142">
    <property type="component" value="Unassembled WGS sequence"/>
</dbReference>
<dbReference type="PANTHER" id="PTHR21366:SF14">
    <property type="entry name" value="GLYOXALASE DOMAIN-CONTAINING PROTEIN 5"/>
    <property type="match status" value="1"/>
</dbReference>
<dbReference type="CDD" id="cd07253">
    <property type="entry name" value="GLOD5"/>
    <property type="match status" value="1"/>
</dbReference>
<evidence type="ECO:0000259" key="1">
    <source>
        <dbReference type="PROSITE" id="PS51819"/>
    </source>
</evidence>
<reference evidence="2" key="1">
    <citation type="submission" date="2020-08" db="EMBL/GenBank/DDBJ databases">
        <title>Sulfitobacter aestuariivivens sp. nov., isolated from a tidal flat.</title>
        <authorList>
            <person name="Park S."/>
            <person name="Yoon J.-H."/>
        </authorList>
    </citation>
    <scope>NUCLEOTIDE SEQUENCE</scope>
    <source>
        <strain evidence="2">TSTF-M16</strain>
    </source>
</reference>
<dbReference type="SUPFAM" id="SSF54593">
    <property type="entry name" value="Glyoxalase/Bleomycin resistance protein/Dihydroxybiphenyl dioxygenase"/>
    <property type="match status" value="1"/>
</dbReference>
<evidence type="ECO:0000313" key="3">
    <source>
        <dbReference type="Proteomes" id="UP000635142"/>
    </source>
</evidence>
<dbReference type="Pfam" id="PF00903">
    <property type="entry name" value="Glyoxalase"/>
    <property type="match status" value="1"/>
</dbReference>
<comment type="caution">
    <text evidence="2">The sequence shown here is derived from an EMBL/GenBank/DDBJ whole genome shotgun (WGS) entry which is preliminary data.</text>
</comment>
<dbReference type="Gene3D" id="3.10.180.10">
    <property type="entry name" value="2,3-Dihydroxybiphenyl 1,2-Dioxygenase, domain 1"/>
    <property type="match status" value="1"/>
</dbReference>
<dbReference type="EMBL" id="JACTAG010000002">
    <property type="protein sequence ID" value="MBD3664817.1"/>
    <property type="molecule type" value="Genomic_DNA"/>
</dbReference>
<gene>
    <name evidence="2" type="ORF">H9Q16_12860</name>
</gene>
<dbReference type="InterPro" id="IPR029068">
    <property type="entry name" value="Glyas_Bleomycin-R_OHBP_Dase"/>
</dbReference>
<dbReference type="InterPro" id="IPR037523">
    <property type="entry name" value="VOC_core"/>
</dbReference>
<organism evidence="2 3">
    <name type="scientific">Sulfitobacter aestuariivivens</name>
    <dbReference type="NCBI Taxonomy" id="2766981"/>
    <lineage>
        <taxon>Bacteria</taxon>
        <taxon>Pseudomonadati</taxon>
        <taxon>Pseudomonadota</taxon>
        <taxon>Alphaproteobacteria</taxon>
        <taxon>Rhodobacterales</taxon>
        <taxon>Roseobacteraceae</taxon>
        <taxon>Sulfitobacter</taxon>
    </lineage>
</organism>
<dbReference type="InterPro" id="IPR004360">
    <property type="entry name" value="Glyas_Fos-R_dOase_dom"/>
</dbReference>
<name>A0A927D777_9RHOB</name>
<dbReference type="PANTHER" id="PTHR21366">
    <property type="entry name" value="GLYOXALASE FAMILY PROTEIN"/>
    <property type="match status" value="1"/>
</dbReference>
<feature type="domain" description="VOC" evidence="1">
    <location>
        <begin position="11"/>
        <end position="135"/>
    </location>
</feature>
<dbReference type="RefSeq" id="WP_191075828.1">
    <property type="nucleotide sequence ID" value="NZ_JACTAG010000002.1"/>
</dbReference>
<proteinExistence type="predicted"/>
<protein>
    <submittedName>
        <fullName evidence="2">VOC family protein</fullName>
    </submittedName>
</protein>
<dbReference type="InterPro" id="IPR050383">
    <property type="entry name" value="GlyoxalaseI/FosfomycinResist"/>
</dbReference>
<keyword evidence="3" id="KW-1185">Reference proteome</keyword>
<evidence type="ECO:0000313" key="2">
    <source>
        <dbReference type="EMBL" id="MBD3664817.1"/>
    </source>
</evidence>
<accession>A0A927D777</accession>
<dbReference type="PROSITE" id="PS51819">
    <property type="entry name" value="VOC"/>
    <property type="match status" value="1"/>
</dbReference>